<dbReference type="InterPro" id="IPR010982">
    <property type="entry name" value="Lambda_DNA-bd_dom_sf"/>
</dbReference>
<protein>
    <recommendedName>
        <fullName evidence="3">HTH cro/C1-type domain-containing protein</fullName>
    </recommendedName>
</protein>
<evidence type="ECO:0000256" key="1">
    <source>
        <dbReference type="SAM" id="MobiDB-lite"/>
    </source>
</evidence>
<sequence length="76" mass="7834">MTLSGYLAKTGLSHSAFAALIGTSQAAVSRYVLGKRTPRPEHMARITEATGGQVTPNDFFGSPSVPNSSPENGVAA</sequence>
<dbReference type="GO" id="GO:0003677">
    <property type="term" value="F:DNA binding"/>
    <property type="evidence" value="ECO:0007669"/>
    <property type="project" value="InterPro"/>
</dbReference>
<evidence type="ECO:0000259" key="3">
    <source>
        <dbReference type="PROSITE" id="PS50943"/>
    </source>
</evidence>
<dbReference type="PROSITE" id="PS50943">
    <property type="entry name" value="HTH_CROC1"/>
    <property type="match status" value="1"/>
</dbReference>
<name>A0A9W6J1Q9_9HYPH</name>
<dbReference type="InterPro" id="IPR001387">
    <property type="entry name" value="Cro/C1-type_HTH"/>
</dbReference>
<keyword evidence="2" id="KW-0732">Signal</keyword>
<feature type="region of interest" description="Disordered" evidence="1">
    <location>
        <begin position="52"/>
        <end position="76"/>
    </location>
</feature>
<dbReference type="RefSeq" id="WP_271169442.1">
    <property type="nucleotide sequence ID" value="NZ_BSFI01000021.1"/>
</dbReference>
<dbReference type="SUPFAM" id="SSF47413">
    <property type="entry name" value="lambda repressor-like DNA-binding domains"/>
    <property type="match status" value="1"/>
</dbReference>
<feature type="compositionally biased region" description="Polar residues" evidence="1">
    <location>
        <begin position="64"/>
        <end position="76"/>
    </location>
</feature>
<dbReference type="Proteomes" id="UP001143372">
    <property type="component" value="Unassembled WGS sequence"/>
</dbReference>
<dbReference type="Gene3D" id="1.10.260.40">
    <property type="entry name" value="lambda repressor-like DNA-binding domains"/>
    <property type="match status" value="1"/>
</dbReference>
<feature type="signal peptide" evidence="2">
    <location>
        <begin position="1"/>
        <end position="18"/>
    </location>
</feature>
<reference evidence="4" key="2">
    <citation type="submission" date="2023-01" db="EMBL/GenBank/DDBJ databases">
        <authorList>
            <person name="Sun Q."/>
            <person name="Evtushenko L."/>
        </authorList>
    </citation>
    <scope>NUCLEOTIDE SEQUENCE</scope>
    <source>
        <strain evidence="4">VKM B-2347</strain>
    </source>
</reference>
<dbReference type="AlphaFoldDB" id="A0A9W6J1Q9"/>
<evidence type="ECO:0000256" key="2">
    <source>
        <dbReference type="SAM" id="SignalP"/>
    </source>
</evidence>
<dbReference type="CDD" id="cd00093">
    <property type="entry name" value="HTH_XRE"/>
    <property type="match status" value="1"/>
</dbReference>
<evidence type="ECO:0000313" key="5">
    <source>
        <dbReference type="Proteomes" id="UP001143372"/>
    </source>
</evidence>
<proteinExistence type="predicted"/>
<evidence type="ECO:0000313" key="4">
    <source>
        <dbReference type="EMBL" id="GLK69210.1"/>
    </source>
</evidence>
<reference evidence="4" key="1">
    <citation type="journal article" date="2014" name="Int. J. Syst. Evol. Microbiol.">
        <title>Complete genome sequence of Corynebacterium casei LMG S-19264T (=DSM 44701T), isolated from a smear-ripened cheese.</title>
        <authorList>
            <consortium name="US DOE Joint Genome Institute (JGI-PGF)"/>
            <person name="Walter F."/>
            <person name="Albersmeier A."/>
            <person name="Kalinowski J."/>
            <person name="Ruckert C."/>
        </authorList>
    </citation>
    <scope>NUCLEOTIDE SEQUENCE</scope>
    <source>
        <strain evidence="4">VKM B-2347</strain>
    </source>
</reference>
<dbReference type="EMBL" id="BSFI01000021">
    <property type="protein sequence ID" value="GLK69210.1"/>
    <property type="molecule type" value="Genomic_DNA"/>
</dbReference>
<dbReference type="SMART" id="SM00530">
    <property type="entry name" value="HTH_XRE"/>
    <property type="match status" value="1"/>
</dbReference>
<comment type="caution">
    <text evidence="4">The sequence shown here is derived from an EMBL/GenBank/DDBJ whole genome shotgun (WGS) entry which is preliminary data.</text>
</comment>
<keyword evidence="5" id="KW-1185">Reference proteome</keyword>
<feature type="chain" id="PRO_5040990615" description="HTH cro/C1-type domain-containing protein" evidence="2">
    <location>
        <begin position="19"/>
        <end position="76"/>
    </location>
</feature>
<feature type="domain" description="HTH cro/C1-type" evidence="3">
    <location>
        <begin position="11"/>
        <end position="59"/>
    </location>
</feature>
<gene>
    <name evidence="4" type="ORF">GCM10008179_28480</name>
</gene>
<organism evidence="4 5">
    <name type="scientific">Hansschlegelia plantiphila</name>
    <dbReference type="NCBI Taxonomy" id="374655"/>
    <lineage>
        <taxon>Bacteria</taxon>
        <taxon>Pseudomonadati</taxon>
        <taxon>Pseudomonadota</taxon>
        <taxon>Alphaproteobacteria</taxon>
        <taxon>Hyphomicrobiales</taxon>
        <taxon>Methylopilaceae</taxon>
        <taxon>Hansschlegelia</taxon>
    </lineage>
</organism>
<dbReference type="Pfam" id="PF01381">
    <property type="entry name" value="HTH_3"/>
    <property type="match status" value="1"/>
</dbReference>
<accession>A0A9W6J1Q9</accession>